<comment type="caution">
    <text evidence="9">The sequence shown here is derived from an EMBL/GenBank/DDBJ whole genome shotgun (WGS) entry which is preliminary data.</text>
</comment>
<evidence type="ECO:0000259" key="8">
    <source>
        <dbReference type="PROSITE" id="PS50850"/>
    </source>
</evidence>
<feature type="transmembrane region" description="Helical" evidence="7">
    <location>
        <begin position="142"/>
        <end position="161"/>
    </location>
</feature>
<dbReference type="SUPFAM" id="SSF103473">
    <property type="entry name" value="MFS general substrate transporter"/>
    <property type="match status" value="1"/>
</dbReference>
<dbReference type="Proteomes" id="UP000486602">
    <property type="component" value="Unassembled WGS sequence"/>
</dbReference>
<sequence>MYLKSYSGLTTPAWMLALVLLINRSGSMVLPFLSLYLKDELNLSIEDVAFILTMFGFGSLVGSYLGGHLTDKIGTFAVQFWSLILTAVGFVLIAHLRSVTELAIGFFAITVISDSFRPANAAAVAKHAKPENLTRAYSLNRMAINLGFAIGPAAGGLLAAISYDWLFYVDAVSCALAAIVFALYFYKRRFKKAIILNQTEMTTAKSPFKDFRFVLFTILTVGYGVVFFQFLFTLPVYYRDYYLLSESAIGWLLALNGFVVFALEMPLVYIFGKRFALRSTILNGCLLLVASFMFLNLADGIIILIIAMVFLSVSEILVMPFLTTYTANRGGEASRGKYLGMYSMGYSVSFIVAPALGLFMIKNYDFHGLWWLVSALCVLVGIGFYYLIPTGKLKTEAAKIIDESERQNSL</sequence>
<evidence type="ECO:0000256" key="6">
    <source>
        <dbReference type="ARBA" id="ARBA00023136"/>
    </source>
</evidence>
<feature type="transmembrane region" description="Helical" evidence="7">
    <location>
        <begin position="48"/>
        <end position="67"/>
    </location>
</feature>
<evidence type="ECO:0000256" key="3">
    <source>
        <dbReference type="ARBA" id="ARBA00022475"/>
    </source>
</evidence>
<keyword evidence="6 7" id="KW-0472">Membrane</keyword>
<dbReference type="InterPro" id="IPR050171">
    <property type="entry name" value="MFS_Transporters"/>
</dbReference>
<name>A0A7K3WSC5_9FLAO</name>
<evidence type="ECO:0000256" key="2">
    <source>
        <dbReference type="ARBA" id="ARBA00022448"/>
    </source>
</evidence>
<dbReference type="PROSITE" id="PS50850">
    <property type="entry name" value="MFS"/>
    <property type="match status" value="1"/>
</dbReference>
<keyword evidence="10" id="KW-1185">Reference proteome</keyword>
<dbReference type="GO" id="GO:0022857">
    <property type="term" value="F:transmembrane transporter activity"/>
    <property type="evidence" value="ECO:0007669"/>
    <property type="project" value="InterPro"/>
</dbReference>
<dbReference type="InterPro" id="IPR020846">
    <property type="entry name" value="MFS_dom"/>
</dbReference>
<evidence type="ECO:0000256" key="1">
    <source>
        <dbReference type="ARBA" id="ARBA00004651"/>
    </source>
</evidence>
<protein>
    <submittedName>
        <fullName evidence="9">MFS transporter</fullName>
    </submittedName>
</protein>
<evidence type="ECO:0000256" key="7">
    <source>
        <dbReference type="SAM" id="Phobius"/>
    </source>
</evidence>
<feature type="transmembrane region" description="Helical" evidence="7">
    <location>
        <begin position="367"/>
        <end position="388"/>
    </location>
</feature>
<keyword evidence="3" id="KW-1003">Cell membrane</keyword>
<proteinExistence type="predicted"/>
<feature type="transmembrane region" description="Helical" evidence="7">
    <location>
        <begin position="241"/>
        <end position="263"/>
    </location>
</feature>
<evidence type="ECO:0000256" key="4">
    <source>
        <dbReference type="ARBA" id="ARBA00022692"/>
    </source>
</evidence>
<feature type="transmembrane region" description="Helical" evidence="7">
    <location>
        <begin position="12"/>
        <end position="36"/>
    </location>
</feature>
<gene>
    <name evidence="9" type="ORF">G3O08_12980</name>
</gene>
<feature type="transmembrane region" description="Helical" evidence="7">
    <location>
        <begin position="339"/>
        <end position="361"/>
    </location>
</feature>
<organism evidence="9 10">
    <name type="scientific">Cryomorpha ignava</name>
    <dbReference type="NCBI Taxonomy" id="101383"/>
    <lineage>
        <taxon>Bacteria</taxon>
        <taxon>Pseudomonadati</taxon>
        <taxon>Bacteroidota</taxon>
        <taxon>Flavobacteriia</taxon>
        <taxon>Flavobacteriales</taxon>
        <taxon>Cryomorphaceae</taxon>
        <taxon>Cryomorpha</taxon>
    </lineage>
</organism>
<feature type="transmembrane region" description="Helical" evidence="7">
    <location>
        <begin position="213"/>
        <end position="235"/>
    </location>
</feature>
<dbReference type="Gene3D" id="1.20.1250.20">
    <property type="entry name" value="MFS general substrate transporter like domains"/>
    <property type="match status" value="1"/>
</dbReference>
<keyword evidence="2" id="KW-0813">Transport</keyword>
<keyword evidence="4 7" id="KW-0812">Transmembrane</keyword>
<dbReference type="CDD" id="cd17329">
    <property type="entry name" value="MFS_MdtH_MDR_like"/>
    <property type="match status" value="1"/>
</dbReference>
<dbReference type="PANTHER" id="PTHR23517">
    <property type="entry name" value="RESISTANCE PROTEIN MDTM, PUTATIVE-RELATED-RELATED"/>
    <property type="match status" value="1"/>
</dbReference>
<accession>A0A7K3WSC5</accession>
<reference evidence="9 10" key="1">
    <citation type="submission" date="2020-02" db="EMBL/GenBank/DDBJ databases">
        <title>Out from the shadows clarifying the taxonomy of the family Cryomorphaceae and related taxa by utilizing the GTDB taxonomic framework.</title>
        <authorList>
            <person name="Bowman J.P."/>
        </authorList>
    </citation>
    <scope>NUCLEOTIDE SEQUENCE [LARGE SCALE GENOMIC DNA]</scope>
    <source>
        <strain evidence="9 10">QSSC 1-22</strain>
    </source>
</reference>
<evidence type="ECO:0000256" key="5">
    <source>
        <dbReference type="ARBA" id="ARBA00022989"/>
    </source>
</evidence>
<dbReference type="InterPro" id="IPR036259">
    <property type="entry name" value="MFS_trans_sf"/>
</dbReference>
<feature type="transmembrane region" description="Helical" evidence="7">
    <location>
        <begin position="167"/>
        <end position="186"/>
    </location>
</feature>
<keyword evidence="5 7" id="KW-1133">Transmembrane helix</keyword>
<dbReference type="Pfam" id="PF07690">
    <property type="entry name" value="MFS_1"/>
    <property type="match status" value="2"/>
</dbReference>
<dbReference type="PANTHER" id="PTHR23517:SF3">
    <property type="entry name" value="INTEGRAL MEMBRANE TRANSPORT PROTEIN"/>
    <property type="match status" value="1"/>
</dbReference>
<feature type="transmembrane region" description="Helical" evidence="7">
    <location>
        <begin position="301"/>
        <end position="327"/>
    </location>
</feature>
<dbReference type="RefSeq" id="WP_163285810.1">
    <property type="nucleotide sequence ID" value="NZ_JAAGVY010000025.1"/>
</dbReference>
<comment type="subcellular location">
    <subcellularLocation>
        <location evidence="1">Cell membrane</location>
        <topology evidence="1">Multi-pass membrane protein</topology>
    </subcellularLocation>
</comment>
<dbReference type="AlphaFoldDB" id="A0A7K3WSC5"/>
<feature type="domain" description="Major facilitator superfamily (MFS) profile" evidence="8">
    <location>
        <begin position="12"/>
        <end position="392"/>
    </location>
</feature>
<evidence type="ECO:0000313" key="10">
    <source>
        <dbReference type="Proteomes" id="UP000486602"/>
    </source>
</evidence>
<dbReference type="EMBL" id="JAAGVY010000025">
    <property type="protein sequence ID" value="NEN24418.1"/>
    <property type="molecule type" value="Genomic_DNA"/>
</dbReference>
<feature type="transmembrane region" description="Helical" evidence="7">
    <location>
        <begin position="73"/>
        <end position="94"/>
    </location>
</feature>
<feature type="transmembrane region" description="Helical" evidence="7">
    <location>
        <begin position="275"/>
        <end position="295"/>
    </location>
</feature>
<dbReference type="GO" id="GO:0005886">
    <property type="term" value="C:plasma membrane"/>
    <property type="evidence" value="ECO:0007669"/>
    <property type="project" value="UniProtKB-SubCell"/>
</dbReference>
<evidence type="ECO:0000313" key="9">
    <source>
        <dbReference type="EMBL" id="NEN24418.1"/>
    </source>
</evidence>
<dbReference type="InterPro" id="IPR011701">
    <property type="entry name" value="MFS"/>
</dbReference>